<dbReference type="InterPro" id="IPR004013">
    <property type="entry name" value="PHP_dom"/>
</dbReference>
<feature type="non-terminal residue" evidence="3">
    <location>
        <position position="253"/>
    </location>
</feature>
<dbReference type="Pfam" id="PF02811">
    <property type="entry name" value="PHP"/>
    <property type="match status" value="1"/>
</dbReference>
<dbReference type="Gene3D" id="1.10.150.20">
    <property type="entry name" value="5' to 3' exonuclease, C-terminal subdomain"/>
    <property type="match status" value="1"/>
</dbReference>
<dbReference type="EMBL" id="BARV01031238">
    <property type="protein sequence ID" value="GAI35402.1"/>
    <property type="molecule type" value="Genomic_DNA"/>
</dbReference>
<dbReference type="Gene3D" id="1.10.150.110">
    <property type="entry name" value="DNA polymerase beta, N-terminal domain-like"/>
    <property type="match status" value="1"/>
</dbReference>
<name>X1MUN5_9ZZZZ</name>
<evidence type="ECO:0000313" key="3">
    <source>
        <dbReference type="EMBL" id="GAI35402.1"/>
    </source>
</evidence>
<reference evidence="3" key="1">
    <citation type="journal article" date="2014" name="Front. Microbiol.">
        <title>High frequency of phylogenetically diverse reductive dehalogenase-homologous genes in deep subseafloor sedimentary metagenomes.</title>
        <authorList>
            <person name="Kawai M."/>
            <person name="Futagami T."/>
            <person name="Toyoda A."/>
            <person name="Takaki Y."/>
            <person name="Nishi S."/>
            <person name="Hori S."/>
            <person name="Arai W."/>
            <person name="Tsubouchi T."/>
            <person name="Morono Y."/>
            <person name="Uchiyama I."/>
            <person name="Ito T."/>
            <person name="Fujiyama A."/>
            <person name="Inagaki F."/>
            <person name="Takami H."/>
        </authorList>
    </citation>
    <scope>NUCLEOTIDE SEQUENCE</scope>
    <source>
        <strain evidence="3">Expedition CK06-06</strain>
    </source>
</reference>
<dbReference type="AlphaFoldDB" id="X1MUN5"/>
<feature type="transmembrane region" description="Helical" evidence="1">
    <location>
        <begin position="140"/>
        <end position="162"/>
    </location>
</feature>
<organism evidence="3">
    <name type="scientific">marine sediment metagenome</name>
    <dbReference type="NCBI Taxonomy" id="412755"/>
    <lineage>
        <taxon>unclassified sequences</taxon>
        <taxon>metagenomes</taxon>
        <taxon>ecological metagenomes</taxon>
    </lineage>
</organism>
<dbReference type="SUPFAM" id="SSF47802">
    <property type="entry name" value="DNA polymerase beta, N-terminal domain-like"/>
    <property type="match status" value="1"/>
</dbReference>
<dbReference type="GO" id="GO:0042578">
    <property type="term" value="F:phosphoric ester hydrolase activity"/>
    <property type="evidence" value="ECO:0007669"/>
    <property type="project" value="TreeGrafter"/>
</dbReference>
<protein>
    <recommendedName>
        <fullName evidence="2">Polymerase/histidinol phosphatase N-terminal domain-containing protein</fullName>
    </recommendedName>
</protein>
<feature type="domain" description="Polymerase/histidinol phosphatase N-terminal" evidence="2">
    <location>
        <begin position="28"/>
        <end position="107"/>
    </location>
</feature>
<dbReference type="GO" id="GO:0005829">
    <property type="term" value="C:cytosol"/>
    <property type="evidence" value="ECO:0007669"/>
    <property type="project" value="TreeGrafter"/>
</dbReference>
<gene>
    <name evidence="3" type="ORF">S06H3_49466</name>
</gene>
<dbReference type="InterPro" id="IPR050243">
    <property type="entry name" value="PHP_phosphatase"/>
</dbReference>
<dbReference type="GO" id="GO:0008270">
    <property type="term" value="F:zinc ion binding"/>
    <property type="evidence" value="ECO:0007669"/>
    <property type="project" value="TreeGrafter"/>
</dbReference>
<dbReference type="PANTHER" id="PTHR36928">
    <property type="entry name" value="PHOSPHATASE YCDX-RELATED"/>
    <property type="match status" value="1"/>
</dbReference>
<proteinExistence type="predicted"/>
<keyword evidence="1" id="KW-0812">Transmembrane</keyword>
<evidence type="ECO:0000256" key="1">
    <source>
        <dbReference type="SAM" id="Phobius"/>
    </source>
</evidence>
<dbReference type="SUPFAM" id="SSF89550">
    <property type="entry name" value="PHP domain-like"/>
    <property type="match status" value="1"/>
</dbReference>
<dbReference type="InterPro" id="IPR003141">
    <property type="entry name" value="Pol/His_phosphatase_N"/>
</dbReference>
<accession>X1MUN5</accession>
<dbReference type="SMART" id="SM00481">
    <property type="entry name" value="POLIIIAc"/>
    <property type="match status" value="1"/>
</dbReference>
<dbReference type="PANTHER" id="PTHR36928:SF1">
    <property type="entry name" value="PHOSPHATASE YCDX-RELATED"/>
    <property type="match status" value="1"/>
</dbReference>
<dbReference type="InterPro" id="IPR027421">
    <property type="entry name" value="DNA_pol_lamdba_lyase_dom_sf"/>
</dbReference>
<sequence length="253" mass="28350">ELREDRGEIEAAKQNRLPGLVKLSQIKGDLHIHTIWSDGGNSIEEMLKAAQEIGYKYLAICDHSQTLKVAGGLSEDKLLKQIEKIKELNSKYKDFDILAGSEVDIKADGSLDYSDELLEKLDIVVKISISPIVSFLRLRLPAVLILLTSESLLNLLTISFAIDKATPRVIRSNPLFTISIPFMMFCSVFSFIPGIGSGTKEKIYEILDTGRLQFYEKLKNEIPPSLVKLLSIPGVGPKLAKRFYEELDIRDIE</sequence>
<evidence type="ECO:0000259" key="2">
    <source>
        <dbReference type="SMART" id="SM00481"/>
    </source>
</evidence>
<feature type="transmembrane region" description="Helical" evidence="1">
    <location>
        <begin position="174"/>
        <end position="192"/>
    </location>
</feature>
<dbReference type="InterPro" id="IPR016195">
    <property type="entry name" value="Pol/histidinol_Pase-like"/>
</dbReference>
<feature type="non-terminal residue" evidence="3">
    <location>
        <position position="1"/>
    </location>
</feature>
<dbReference type="Gene3D" id="3.20.20.140">
    <property type="entry name" value="Metal-dependent hydrolases"/>
    <property type="match status" value="1"/>
</dbReference>
<keyword evidence="1" id="KW-0472">Membrane</keyword>
<keyword evidence="1" id="KW-1133">Transmembrane helix</keyword>
<comment type="caution">
    <text evidence="3">The sequence shown here is derived from an EMBL/GenBank/DDBJ whole genome shotgun (WGS) entry which is preliminary data.</text>
</comment>